<dbReference type="InterPro" id="IPR002060">
    <property type="entry name" value="Squ/phyt_synthse"/>
</dbReference>
<proteinExistence type="predicted"/>
<reference evidence="1 2" key="1">
    <citation type="submission" date="2019-02" db="EMBL/GenBank/DDBJ databases">
        <title>Deep-cultivation of Planctomycetes and their phenomic and genomic characterization uncovers novel biology.</title>
        <authorList>
            <person name="Wiegand S."/>
            <person name="Jogler M."/>
            <person name="Boedeker C."/>
            <person name="Pinto D."/>
            <person name="Vollmers J."/>
            <person name="Rivas-Marin E."/>
            <person name="Kohn T."/>
            <person name="Peeters S.H."/>
            <person name="Heuer A."/>
            <person name="Rast P."/>
            <person name="Oberbeckmann S."/>
            <person name="Bunk B."/>
            <person name="Jeske O."/>
            <person name="Meyerdierks A."/>
            <person name="Storesund J.E."/>
            <person name="Kallscheuer N."/>
            <person name="Luecker S."/>
            <person name="Lage O.M."/>
            <person name="Pohl T."/>
            <person name="Merkel B.J."/>
            <person name="Hornburger P."/>
            <person name="Mueller R.-W."/>
            <person name="Bruemmer F."/>
            <person name="Labrenz M."/>
            <person name="Spormann A.M."/>
            <person name="Op den Camp H."/>
            <person name="Overmann J."/>
            <person name="Amann R."/>
            <person name="Jetten M.S.M."/>
            <person name="Mascher T."/>
            <person name="Medema M.H."/>
            <person name="Devos D.P."/>
            <person name="Kaster A.-K."/>
            <person name="Ovreas L."/>
            <person name="Rohde M."/>
            <person name="Galperin M.Y."/>
            <person name="Jogler C."/>
        </authorList>
    </citation>
    <scope>NUCLEOTIDE SEQUENCE [LARGE SCALE GENOMIC DNA]</scope>
    <source>
        <strain evidence="1 2">Pla163</strain>
    </source>
</reference>
<dbReference type="OrthoDB" id="9807580at2"/>
<accession>A0A518CV15</accession>
<name>A0A518CV15_9BACT</name>
<dbReference type="AlphaFoldDB" id="A0A518CV15"/>
<keyword evidence="2" id="KW-1185">Reference proteome</keyword>
<dbReference type="SUPFAM" id="SSF48576">
    <property type="entry name" value="Terpenoid synthases"/>
    <property type="match status" value="1"/>
</dbReference>
<dbReference type="RefSeq" id="WP_145182041.1">
    <property type="nucleotide sequence ID" value="NZ_CP036290.1"/>
</dbReference>
<protein>
    <submittedName>
        <fullName evidence="1">Squalene/phytoene synthase</fullName>
    </submittedName>
</protein>
<dbReference type="Gene3D" id="1.10.600.10">
    <property type="entry name" value="Farnesyl Diphosphate Synthase"/>
    <property type="match status" value="1"/>
</dbReference>
<gene>
    <name evidence="1" type="ORF">Pla163_01400</name>
</gene>
<organism evidence="1 2">
    <name type="scientific">Rohdeia mirabilis</name>
    <dbReference type="NCBI Taxonomy" id="2528008"/>
    <lineage>
        <taxon>Bacteria</taxon>
        <taxon>Pseudomonadati</taxon>
        <taxon>Planctomycetota</taxon>
        <taxon>Planctomycetia</taxon>
        <taxon>Planctomycetia incertae sedis</taxon>
        <taxon>Rohdeia</taxon>
    </lineage>
</organism>
<dbReference type="Pfam" id="PF00494">
    <property type="entry name" value="SQS_PSY"/>
    <property type="match status" value="1"/>
</dbReference>
<evidence type="ECO:0000313" key="2">
    <source>
        <dbReference type="Proteomes" id="UP000319342"/>
    </source>
</evidence>
<dbReference type="Proteomes" id="UP000319342">
    <property type="component" value="Chromosome"/>
</dbReference>
<dbReference type="EMBL" id="CP036290">
    <property type="protein sequence ID" value="QDU83044.1"/>
    <property type="molecule type" value="Genomic_DNA"/>
</dbReference>
<dbReference type="InterPro" id="IPR008949">
    <property type="entry name" value="Isoprenoid_synthase_dom_sf"/>
</dbReference>
<evidence type="ECO:0000313" key="1">
    <source>
        <dbReference type="EMBL" id="QDU83044.1"/>
    </source>
</evidence>
<sequence length="339" mass="34939">MTADVTGLDAARACVRLVAGERGRAFGMGADRVANLLPGQPWRDPLLAPALAWLHLLEHDPGVPLGALAAVLGRARDGGAGGGGASGAGSGGGGATTVLGRGLAWSLGQGAWSADDLDGALGAARALERGGAFSTRRELAERALAWSGGAATAVLEAWDARPSVGARLRRAAVERLGEDFGAGSTGRRAEGRLDPARALEQRIARMEAGLVAERLTCWTADPSAALAAGRLVLPMDELARLGLTAVDLAERPDDPRWAELIASQVGFVRGLCAKAWPLVSEVGLARGRTVAVWLAGIDSALERIERARFLTTAMPVSGPRASWSSLARLAGPESYRGLG</sequence>